<evidence type="ECO:0000313" key="2">
    <source>
        <dbReference type="EMBL" id="RDB21582.1"/>
    </source>
</evidence>
<protein>
    <submittedName>
        <fullName evidence="2">Uncharacterized protein</fullName>
    </submittedName>
</protein>
<keyword evidence="3" id="KW-1185">Reference proteome</keyword>
<comment type="caution">
    <text evidence="2">The sequence shown here is derived from an EMBL/GenBank/DDBJ whole genome shotgun (WGS) entry which is preliminary data.</text>
</comment>
<evidence type="ECO:0000256" key="1">
    <source>
        <dbReference type="SAM" id="MobiDB-lite"/>
    </source>
</evidence>
<reference evidence="2" key="1">
    <citation type="submission" date="2018-04" db="EMBL/GenBank/DDBJ databases">
        <title>Whole genome sequencing of Hypsizygus marmoreus.</title>
        <authorList>
            <person name="Choi I.-G."/>
            <person name="Min B."/>
            <person name="Kim J.-G."/>
            <person name="Kim S."/>
            <person name="Oh Y.-L."/>
            <person name="Kong W.-S."/>
            <person name="Park H."/>
            <person name="Jeong J."/>
            <person name="Song E.-S."/>
        </authorList>
    </citation>
    <scope>NUCLEOTIDE SEQUENCE [LARGE SCALE GENOMIC DNA]</scope>
    <source>
        <strain evidence="2">51987-8</strain>
    </source>
</reference>
<name>A0A369JJS0_HYPMA</name>
<accession>A0A369JJS0</accession>
<dbReference type="EMBL" id="LUEZ02000054">
    <property type="protein sequence ID" value="RDB21582.1"/>
    <property type="molecule type" value="Genomic_DNA"/>
</dbReference>
<dbReference type="AlphaFoldDB" id="A0A369JJS0"/>
<dbReference type="OrthoDB" id="2855464at2759"/>
<gene>
    <name evidence="2" type="ORF">Hypma_011241</name>
</gene>
<dbReference type="Proteomes" id="UP000076154">
    <property type="component" value="Unassembled WGS sequence"/>
</dbReference>
<organism evidence="2 3">
    <name type="scientific">Hypsizygus marmoreus</name>
    <name type="common">White beech mushroom</name>
    <name type="synonym">Agaricus marmoreus</name>
    <dbReference type="NCBI Taxonomy" id="39966"/>
    <lineage>
        <taxon>Eukaryota</taxon>
        <taxon>Fungi</taxon>
        <taxon>Dikarya</taxon>
        <taxon>Basidiomycota</taxon>
        <taxon>Agaricomycotina</taxon>
        <taxon>Agaricomycetes</taxon>
        <taxon>Agaricomycetidae</taxon>
        <taxon>Agaricales</taxon>
        <taxon>Tricholomatineae</taxon>
        <taxon>Lyophyllaceae</taxon>
        <taxon>Hypsizygus</taxon>
    </lineage>
</organism>
<feature type="region of interest" description="Disordered" evidence="1">
    <location>
        <begin position="164"/>
        <end position="185"/>
    </location>
</feature>
<feature type="region of interest" description="Disordered" evidence="1">
    <location>
        <begin position="57"/>
        <end position="92"/>
    </location>
</feature>
<proteinExistence type="predicted"/>
<sequence>MMLEKEPWTVNVKEKSVECGACTKTIRLDNRYSYYPGLWNKHRDTCRMIKYLEGKPIRKEREGKRSRKPSEVQNPSDSGAKKVGVTKKQLKNPMGKKNAFDQICLLANEKTNGVSDVGLSHHSYEQIANEKPDGYIGAQGSEHVLCVSSTETKARTWGSVTGSTLGAFANGDSDSTDGSDSRDTSRACEAKACNGSIQNPPQGPGVPGGLSLQRISGASESFMMTMKLDAVQTRRAIHSRSGPVGSWIPDAHDTLMNVPWFNAAGWPQSVPKTRTIAAAE</sequence>
<dbReference type="InParanoid" id="A0A369JJS0"/>
<evidence type="ECO:0000313" key="3">
    <source>
        <dbReference type="Proteomes" id="UP000076154"/>
    </source>
</evidence>